<proteinExistence type="predicted"/>
<organism evidence="1 2">
    <name type="scientific">Brassica rapa subsp. trilocularis</name>
    <dbReference type="NCBI Taxonomy" id="1813537"/>
    <lineage>
        <taxon>Eukaryota</taxon>
        <taxon>Viridiplantae</taxon>
        <taxon>Streptophyta</taxon>
        <taxon>Embryophyta</taxon>
        <taxon>Tracheophyta</taxon>
        <taxon>Spermatophyta</taxon>
        <taxon>Magnoliopsida</taxon>
        <taxon>eudicotyledons</taxon>
        <taxon>Gunneridae</taxon>
        <taxon>Pentapetalae</taxon>
        <taxon>rosids</taxon>
        <taxon>malvids</taxon>
        <taxon>Brassicales</taxon>
        <taxon>Brassicaceae</taxon>
        <taxon>Brassiceae</taxon>
        <taxon>Brassica</taxon>
    </lineage>
</organism>
<dbReference type="Proteomes" id="UP000823674">
    <property type="component" value="Chromosome A06"/>
</dbReference>
<name>A0ABQ7M431_BRACM</name>
<dbReference type="EMBL" id="JADBGQ010000006">
    <property type="protein sequence ID" value="KAG5393571.1"/>
    <property type="molecule type" value="Genomic_DNA"/>
</dbReference>
<evidence type="ECO:0000313" key="1">
    <source>
        <dbReference type="EMBL" id="KAG5393571.1"/>
    </source>
</evidence>
<keyword evidence="2" id="KW-1185">Reference proteome</keyword>
<sequence>MEGSPYRKFSIFWKGARFQGPNSEFLLEGTWSVPLIEIMVRRPYKISTCEVPRWLGHGSASFLGLGTAVETRFMPRTLVFGDHYLLLMKVCSTSMKRVVTFIHRSDQVRRPPAWLSVSILRLRGALCSGAVFGDLVYVRQGTRVLRGPGLASRCNFEGLRGRPCGAVDIGTLSPLGCFLPGFRLGIALYQVVDLRILGPFLSCPNYSRRRKCIGCALSGVGSVQVSHGPNSGIETMLLVSCCVEGLIMVLEDSVLRLKLA</sequence>
<gene>
    <name evidence="1" type="primary">A06g506030.1_BraROA</name>
    <name evidence="1" type="ORF">IGI04_023534</name>
</gene>
<accession>A0ABQ7M431</accession>
<comment type="caution">
    <text evidence="1">The sequence shown here is derived from an EMBL/GenBank/DDBJ whole genome shotgun (WGS) entry which is preliminary data.</text>
</comment>
<reference evidence="1 2" key="1">
    <citation type="submission" date="2021-03" db="EMBL/GenBank/DDBJ databases">
        <authorList>
            <person name="King G.J."/>
            <person name="Bancroft I."/>
            <person name="Baten A."/>
            <person name="Bloomfield J."/>
            <person name="Borpatragohain P."/>
            <person name="He Z."/>
            <person name="Irish N."/>
            <person name="Irwin J."/>
            <person name="Liu K."/>
            <person name="Mauleon R.P."/>
            <person name="Moore J."/>
            <person name="Morris R."/>
            <person name="Ostergaard L."/>
            <person name="Wang B."/>
            <person name="Wells R."/>
        </authorList>
    </citation>
    <scope>NUCLEOTIDE SEQUENCE [LARGE SCALE GENOMIC DNA]</scope>
    <source>
        <strain evidence="1">R-o-18</strain>
        <tissue evidence="1">Leaf</tissue>
    </source>
</reference>
<protein>
    <submittedName>
        <fullName evidence="1">Uncharacterized protein</fullName>
    </submittedName>
</protein>
<evidence type="ECO:0000313" key="2">
    <source>
        <dbReference type="Proteomes" id="UP000823674"/>
    </source>
</evidence>